<dbReference type="InterPro" id="IPR051283">
    <property type="entry name" value="Sec_Metabolite_Acyltrans"/>
</dbReference>
<dbReference type="EMBL" id="WIGO01000496">
    <property type="protein sequence ID" value="KAF6810457.1"/>
    <property type="molecule type" value="Genomic_DNA"/>
</dbReference>
<feature type="domain" description="Trichothecene 3-O-acetyltransferase-like N-terminal" evidence="2">
    <location>
        <begin position="20"/>
        <end position="171"/>
    </location>
</feature>
<name>A0A8H6JCH8_9PEZI</name>
<dbReference type="InterPro" id="IPR023213">
    <property type="entry name" value="CAT-like_dom_sf"/>
</dbReference>
<evidence type="ECO:0000256" key="1">
    <source>
        <dbReference type="ARBA" id="ARBA00022679"/>
    </source>
</evidence>
<keyword evidence="1 3" id="KW-0808">Transferase</keyword>
<dbReference type="Pfam" id="PF22664">
    <property type="entry name" value="TRI-like_N"/>
    <property type="match status" value="1"/>
</dbReference>
<dbReference type="AlphaFoldDB" id="A0A8H6JCH8"/>
<comment type="caution">
    <text evidence="3">The sequence shown here is derived from an EMBL/GenBank/DDBJ whole genome shotgun (WGS) entry which is preliminary data.</text>
</comment>
<keyword evidence="4" id="KW-1185">Reference proteome</keyword>
<dbReference type="InterPro" id="IPR054710">
    <property type="entry name" value="Tri101-like_N"/>
</dbReference>
<accession>A0A8H6JCH8</accession>
<evidence type="ECO:0000259" key="2">
    <source>
        <dbReference type="Pfam" id="PF22664"/>
    </source>
</evidence>
<dbReference type="PANTHER" id="PTHR31896:SF64">
    <property type="entry name" value="TRICHOTHECENE 3-O-ACETYLTRANSFERASE"/>
    <property type="match status" value="1"/>
</dbReference>
<gene>
    <name evidence="3" type="ORF">CPLU01_15295</name>
</gene>
<evidence type="ECO:0000313" key="4">
    <source>
        <dbReference type="Proteomes" id="UP000654918"/>
    </source>
</evidence>
<organism evidence="3 4">
    <name type="scientific">Colletotrichum plurivorum</name>
    <dbReference type="NCBI Taxonomy" id="2175906"/>
    <lineage>
        <taxon>Eukaryota</taxon>
        <taxon>Fungi</taxon>
        <taxon>Dikarya</taxon>
        <taxon>Ascomycota</taxon>
        <taxon>Pezizomycotina</taxon>
        <taxon>Sordariomycetes</taxon>
        <taxon>Hypocreomycetidae</taxon>
        <taxon>Glomerellales</taxon>
        <taxon>Glomerellaceae</taxon>
        <taxon>Colletotrichum</taxon>
        <taxon>Colletotrichum orchidearum species complex</taxon>
    </lineage>
</organism>
<dbReference type="Proteomes" id="UP000654918">
    <property type="component" value="Unassembled WGS sequence"/>
</dbReference>
<protein>
    <submittedName>
        <fullName evidence="3">Trichothecene 3-O-acetyltransferase</fullName>
    </submittedName>
</protein>
<reference evidence="3" key="1">
    <citation type="journal article" date="2020" name="Phytopathology">
        <title>Genome Sequence Resources of Colletotrichum truncatum, C. plurivorum, C. musicola, and C. sojae: Four Species Pathogenic to Soybean (Glycine max).</title>
        <authorList>
            <person name="Rogerio F."/>
            <person name="Boufleur T.R."/>
            <person name="Ciampi-Guillardi M."/>
            <person name="Sukno S.A."/>
            <person name="Thon M.R."/>
            <person name="Massola Junior N.S."/>
            <person name="Baroncelli R."/>
        </authorList>
    </citation>
    <scope>NUCLEOTIDE SEQUENCE</scope>
    <source>
        <strain evidence="3">LFN00145</strain>
    </source>
</reference>
<sequence>MSDFDRYTDVLGQLPFLKSYTHLLLLFPMADAAAEKHAVGALKRAASKLTLAFPWLAGRVVNDGRTDTNSGVFRIVPGEPSTSIIRIKHFHRDEHPSFKDIVATKGPFDKLDGALLAPTCAFPETYGEPEAPVVVFQANFVSGGLLLDFAAQHNMMDMTGMTQCLRLFAAAMRGEDVPPAALEQGNRDRRCLIPLFEAGRPLLDHIHLQRPVRTGGKSLGSVSYHWKTLRFGPDKLAALKRQATEDISRARELDPDADGTDVDYVSTNDALCAFMWQTISAARLRAGVPRAAPSKFSRAVDGRRALDISQEYMGHMVHTNMTRLALGSVAGRPLGLVAADLRRSLAAGASADVVRSFATLVARTGDRSGISFGATFDPGLDVACSSWAHSDVYGQVFGALGCPELVRRPRFLPLRGTLYYLPARPDGTVDVLACLADDEFADITKDSAFQIVELI</sequence>
<proteinExistence type="predicted"/>
<dbReference type="GO" id="GO:0016740">
    <property type="term" value="F:transferase activity"/>
    <property type="evidence" value="ECO:0007669"/>
    <property type="project" value="UniProtKB-KW"/>
</dbReference>
<dbReference type="PANTHER" id="PTHR31896">
    <property type="entry name" value="FAMILY REGULATORY PROTEIN, PUTATIVE (AFU_ORTHOLOGUE AFUA_3G14730)-RELATED"/>
    <property type="match status" value="1"/>
</dbReference>
<dbReference type="Gene3D" id="3.30.559.10">
    <property type="entry name" value="Chloramphenicol acetyltransferase-like domain"/>
    <property type="match status" value="2"/>
</dbReference>
<evidence type="ECO:0000313" key="3">
    <source>
        <dbReference type="EMBL" id="KAF6810457.1"/>
    </source>
</evidence>